<keyword evidence="2" id="KW-0067">ATP-binding</keyword>
<dbReference type="InterPro" id="IPR036388">
    <property type="entry name" value="WH-like_DNA-bd_sf"/>
</dbReference>
<dbReference type="InterPro" id="IPR011990">
    <property type="entry name" value="TPR-like_helical_dom_sf"/>
</dbReference>
<keyword evidence="6" id="KW-1185">Reference proteome</keyword>
<evidence type="ECO:0000256" key="2">
    <source>
        <dbReference type="ARBA" id="ARBA00022840"/>
    </source>
</evidence>
<evidence type="ECO:0000313" key="6">
    <source>
        <dbReference type="Proteomes" id="UP001500064"/>
    </source>
</evidence>
<keyword evidence="1" id="KW-0547">Nucleotide-binding</keyword>
<dbReference type="CDD" id="cd06170">
    <property type="entry name" value="LuxR_C_like"/>
    <property type="match status" value="1"/>
</dbReference>
<dbReference type="InterPro" id="IPR016032">
    <property type="entry name" value="Sig_transdc_resp-reg_C-effctor"/>
</dbReference>
<accession>A0ABP4SGT0</accession>
<dbReference type="SMART" id="SM00421">
    <property type="entry name" value="HTH_LUXR"/>
    <property type="match status" value="1"/>
</dbReference>
<gene>
    <name evidence="5" type="ORF">GCM10009733_078770</name>
</gene>
<protein>
    <recommendedName>
        <fullName evidence="4">HTH luxR-type domain-containing protein</fullName>
    </recommendedName>
</protein>
<feature type="compositionally biased region" description="Gly residues" evidence="3">
    <location>
        <begin position="553"/>
        <end position="563"/>
    </location>
</feature>
<dbReference type="Gene3D" id="1.25.40.10">
    <property type="entry name" value="Tetratricopeptide repeat domain"/>
    <property type="match status" value="1"/>
</dbReference>
<dbReference type="Gene3D" id="3.40.50.300">
    <property type="entry name" value="P-loop containing nucleotide triphosphate hydrolases"/>
    <property type="match status" value="1"/>
</dbReference>
<dbReference type="SUPFAM" id="SSF52540">
    <property type="entry name" value="P-loop containing nucleoside triphosphate hydrolases"/>
    <property type="match status" value="1"/>
</dbReference>
<evidence type="ECO:0000259" key="4">
    <source>
        <dbReference type="PROSITE" id="PS50043"/>
    </source>
</evidence>
<organism evidence="5 6">
    <name type="scientific">Nonomuraea maheshkhaliensis</name>
    <dbReference type="NCBI Taxonomy" id="419590"/>
    <lineage>
        <taxon>Bacteria</taxon>
        <taxon>Bacillati</taxon>
        <taxon>Actinomycetota</taxon>
        <taxon>Actinomycetes</taxon>
        <taxon>Streptosporangiales</taxon>
        <taxon>Streptosporangiaceae</taxon>
        <taxon>Nonomuraea</taxon>
    </lineage>
</organism>
<dbReference type="PANTHER" id="PTHR16305">
    <property type="entry name" value="TESTICULAR SOLUBLE ADENYLYL CYCLASE"/>
    <property type="match status" value="1"/>
</dbReference>
<name>A0ABP4SGT0_9ACTN</name>
<dbReference type="Pfam" id="PF00196">
    <property type="entry name" value="GerE"/>
    <property type="match status" value="1"/>
</dbReference>
<feature type="domain" description="HTH luxR-type" evidence="4">
    <location>
        <begin position="900"/>
        <end position="965"/>
    </location>
</feature>
<dbReference type="SUPFAM" id="SSF48452">
    <property type="entry name" value="TPR-like"/>
    <property type="match status" value="1"/>
</dbReference>
<dbReference type="EMBL" id="BAAAMU010000084">
    <property type="protein sequence ID" value="GAA1669601.1"/>
    <property type="molecule type" value="Genomic_DNA"/>
</dbReference>
<dbReference type="PROSITE" id="PS50043">
    <property type="entry name" value="HTH_LUXR_2"/>
    <property type="match status" value="1"/>
</dbReference>
<dbReference type="InterPro" id="IPR000792">
    <property type="entry name" value="Tscrpt_reg_LuxR_C"/>
</dbReference>
<evidence type="ECO:0000256" key="1">
    <source>
        <dbReference type="ARBA" id="ARBA00022741"/>
    </source>
</evidence>
<evidence type="ECO:0000256" key="3">
    <source>
        <dbReference type="SAM" id="MobiDB-lite"/>
    </source>
</evidence>
<dbReference type="InterPro" id="IPR041664">
    <property type="entry name" value="AAA_16"/>
</dbReference>
<dbReference type="PROSITE" id="PS00622">
    <property type="entry name" value="HTH_LUXR_1"/>
    <property type="match status" value="1"/>
</dbReference>
<dbReference type="PANTHER" id="PTHR16305:SF35">
    <property type="entry name" value="TRANSCRIPTIONAL ACTIVATOR DOMAIN"/>
    <property type="match status" value="1"/>
</dbReference>
<dbReference type="InterPro" id="IPR027417">
    <property type="entry name" value="P-loop_NTPase"/>
</dbReference>
<proteinExistence type="predicted"/>
<comment type="caution">
    <text evidence="5">The sequence shown here is derived from an EMBL/GenBank/DDBJ whole genome shotgun (WGS) entry which is preliminary data.</text>
</comment>
<feature type="compositionally biased region" description="Basic and acidic residues" evidence="3">
    <location>
        <begin position="537"/>
        <end position="552"/>
    </location>
</feature>
<dbReference type="RefSeq" id="WP_346111860.1">
    <property type="nucleotide sequence ID" value="NZ_BAAAMU010000084.1"/>
</dbReference>
<dbReference type="SUPFAM" id="SSF46894">
    <property type="entry name" value="C-terminal effector domain of the bipartite response regulators"/>
    <property type="match status" value="1"/>
</dbReference>
<dbReference type="Pfam" id="PF13191">
    <property type="entry name" value="AAA_16"/>
    <property type="match status" value="1"/>
</dbReference>
<evidence type="ECO:0000313" key="5">
    <source>
        <dbReference type="EMBL" id="GAA1669601.1"/>
    </source>
</evidence>
<dbReference type="PRINTS" id="PR00038">
    <property type="entry name" value="HTHLUXR"/>
</dbReference>
<reference evidence="6" key="1">
    <citation type="journal article" date="2019" name="Int. J. Syst. Evol. Microbiol.">
        <title>The Global Catalogue of Microorganisms (GCM) 10K type strain sequencing project: providing services to taxonomists for standard genome sequencing and annotation.</title>
        <authorList>
            <consortium name="The Broad Institute Genomics Platform"/>
            <consortium name="The Broad Institute Genome Sequencing Center for Infectious Disease"/>
            <person name="Wu L."/>
            <person name="Ma J."/>
        </authorList>
    </citation>
    <scope>NUCLEOTIDE SEQUENCE [LARGE SCALE GENOMIC DNA]</scope>
    <source>
        <strain evidence="6">JCM 13929</strain>
    </source>
</reference>
<dbReference type="Proteomes" id="UP001500064">
    <property type="component" value="Unassembled WGS sequence"/>
</dbReference>
<feature type="region of interest" description="Disordered" evidence="3">
    <location>
        <begin position="888"/>
        <end position="907"/>
    </location>
</feature>
<feature type="region of interest" description="Disordered" evidence="3">
    <location>
        <begin position="505"/>
        <end position="572"/>
    </location>
</feature>
<dbReference type="Gene3D" id="1.10.10.10">
    <property type="entry name" value="Winged helix-like DNA-binding domain superfamily/Winged helix DNA-binding domain"/>
    <property type="match status" value="1"/>
</dbReference>
<sequence>MLLIDRTSELSLLNSQLHLTAQAGGRVVAITGPTAAGKTELVYAFGQDAVKAGATWLSATCSRTDRNLSLGVISQLFHSAALPIELASQAAELIESMTFDRACEEPPATDDRAWLHMTQRLWSAVLELSDGAPLLITVDDVEHADPPSWHLLLHFVQRLKSSNVFLVVTTTEDIHGMEPMVEVALTRHPHYQRVRVGMLPPDGVRRMWEQLAGGPAAHVLGPPSHAVTGGNPLLVKALIEDYVTAGQNAGELVVGYAFARSVRAVLHRGDPTVLQTARGLALLGQAAAHLLPELLGLSPVAVRQAMCALGGIGLLESGDFRHAAVRTAVLDGMSEEERTAMHAGAARLLHAEGAVPSAVARHLLESGWAGEPWALAELRLAADDGLPGDQPEFAVRCLKLAIEVCADDDERTRLVAALARAEWRFNPAVVRQHLGPLAKAAREGRLSFDDTTTLLRYQLWHGALEAAGDTLRGLPDPGDDEAAQRLTATEDWLATTFPEVRAGFSREASGDVPGGAGVETHAGPRTGRWSAAGGEGPGERPGERRGEGRSEGRSGGLLGGGGRHGARRPGSWGVWPAQGPSLLAAVLRDGPEEATLDGAVRALQAVTLDDANLDTMETALSALIYSDQADRAEPWCDRLYEEAVHRRSPTWSTLLAAVRSAIAIRQGDLIAAEKYAHASLAPLPPRGLGVFVGLSLAAQIRASTEMGRFDEAEQYLRRPLPEGLLQTRFGLHYLQARAHHYLATGQAQAALRDFTTCGSLMRSWGLDTPGLVPWRHGVATALLRLGQRGKARAVLGHSYALPGEESPRIRGMSRRVQAAASDLPQRPALLREAVDLLQTGGDRLELTYALVDLTHALNELGESNKARLVGRQAGKIADEVQAEPLRKAVGPVEEPAGNGEEESMSLLSDAEQRVASLAALGYTNREISKKIYITVSTVEQHLTRIYRKLDVKGRRDLPDQFRRLQMR</sequence>